<keyword evidence="3" id="KW-1185">Reference proteome</keyword>
<dbReference type="AlphaFoldDB" id="A0A1D2M4H6"/>
<proteinExistence type="predicted"/>
<comment type="caution">
    <text evidence="2">The sequence shown here is derived from an EMBL/GenBank/DDBJ whole genome shotgun (WGS) entry which is preliminary data.</text>
</comment>
<keyword evidence="1" id="KW-0732">Signal</keyword>
<feature type="chain" id="PRO_5008903464" evidence="1">
    <location>
        <begin position="27"/>
        <end position="160"/>
    </location>
</feature>
<protein>
    <submittedName>
        <fullName evidence="2">Putative arsenical pump-driving ATPase</fullName>
    </submittedName>
</protein>
<accession>A0A1D2M4H6</accession>
<dbReference type="Proteomes" id="UP000094527">
    <property type="component" value="Unassembled WGS sequence"/>
</dbReference>
<dbReference type="EMBL" id="LJIJ01004511">
    <property type="protein sequence ID" value="ODM87873.1"/>
    <property type="molecule type" value="Genomic_DNA"/>
</dbReference>
<evidence type="ECO:0000313" key="2">
    <source>
        <dbReference type="EMBL" id="ODM87873.1"/>
    </source>
</evidence>
<feature type="signal peptide" evidence="1">
    <location>
        <begin position="1"/>
        <end position="26"/>
    </location>
</feature>
<sequence>MRCHLMMLIVVLPVLLSSLEIQLAEGIKCYFVECSGSACVGKGVEMDCEANYDRCFESLRWMTLSNETRIDRSCSDKETEDHVKEIGLSCEDFRPVKNGSTTLSKQCFCYADLCNDKFTDFGLVTTPAGLTNDAPLITGHSTVLLLVIASIYRLSSIFLF</sequence>
<reference evidence="2 3" key="1">
    <citation type="journal article" date="2016" name="Genome Biol. Evol.">
        <title>Gene Family Evolution Reflects Adaptation to Soil Environmental Stressors in the Genome of the Collembolan Orchesella cincta.</title>
        <authorList>
            <person name="Faddeeva-Vakhrusheva A."/>
            <person name="Derks M.F."/>
            <person name="Anvar S.Y."/>
            <person name="Agamennone V."/>
            <person name="Suring W."/>
            <person name="Smit S."/>
            <person name="van Straalen N.M."/>
            <person name="Roelofs D."/>
        </authorList>
    </citation>
    <scope>NUCLEOTIDE SEQUENCE [LARGE SCALE GENOMIC DNA]</scope>
    <source>
        <tissue evidence="2">Mixed pool</tissue>
    </source>
</reference>
<evidence type="ECO:0000313" key="3">
    <source>
        <dbReference type="Proteomes" id="UP000094527"/>
    </source>
</evidence>
<gene>
    <name evidence="2" type="ORF">Ocin01_18809</name>
</gene>
<evidence type="ECO:0000256" key="1">
    <source>
        <dbReference type="SAM" id="SignalP"/>
    </source>
</evidence>
<name>A0A1D2M4H6_ORCCI</name>
<organism evidence="2 3">
    <name type="scientific">Orchesella cincta</name>
    <name type="common">Springtail</name>
    <name type="synonym">Podura cincta</name>
    <dbReference type="NCBI Taxonomy" id="48709"/>
    <lineage>
        <taxon>Eukaryota</taxon>
        <taxon>Metazoa</taxon>
        <taxon>Ecdysozoa</taxon>
        <taxon>Arthropoda</taxon>
        <taxon>Hexapoda</taxon>
        <taxon>Collembola</taxon>
        <taxon>Entomobryomorpha</taxon>
        <taxon>Entomobryoidea</taxon>
        <taxon>Orchesellidae</taxon>
        <taxon>Orchesellinae</taxon>
        <taxon>Orchesella</taxon>
    </lineage>
</organism>